<dbReference type="EMBL" id="PGCI01000070">
    <property type="protein sequence ID" value="PLW43225.1"/>
    <property type="molecule type" value="Genomic_DNA"/>
</dbReference>
<gene>
    <name evidence="3" type="ORF">PCASD_06979</name>
    <name evidence="2" type="ORF">PCASD_16956</name>
</gene>
<evidence type="ECO:0008006" key="5">
    <source>
        <dbReference type="Google" id="ProtNLM"/>
    </source>
</evidence>
<evidence type="ECO:0000313" key="4">
    <source>
        <dbReference type="Proteomes" id="UP000235392"/>
    </source>
</evidence>
<dbReference type="Proteomes" id="UP000235392">
    <property type="component" value="Unassembled WGS sequence"/>
</dbReference>
<accession>A0A2N5UZN2</accession>
<feature type="chain" id="PRO_5014563665" description="SHSP domain-containing protein" evidence="1">
    <location>
        <begin position="23"/>
        <end position="142"/>
    </location>
</feature>
<dbReference type="AlphaFoldDB" id="A0A2N5UZN2"/>
<evidence type="ECO:0000313" key="2">
    <source>
        <dbReference type="EMBL" id="PLW19384.1"/>
    </source>
</evidence>
<sequence length="142" mass="16508">MRINRTTLITILLSIFIAPGRAVTIPKKSWTDKRPECLDKDQWNSKTLTLNERYDGIEFTKAKTNHLKLAPVADNSPGRIDITTKSKKRQHFVLEDLFSNSWLEEVVNKNQILTVDGHMLTVHLKKPTRKPRKTKRLKHLIK</sequence>
<feature type="signal peptide" evidence="1">
    <location>
        <begin position="1"/>
        <end position="22"/>
    </location>
</feature>
<evidence type="ECO:0000313" key="3">
    <source>
        <dbReference type="EMBL" id="PLW43225.1"/>
    </source>
</evidence>
<protein>
    <recommendedName>
        <fullName evidence="5">SHSP domain-containing protein</fullName>
    </recommendedName>
</protein>
<proteinExistence type="predicted"/>
<keyword evidence="1" id="KW-0732">Signal</keyword>
<name>A0A2N5UZN2_9BASI</name>
<comment type="caution">
    <text evidence="3">The sequence shown here is derived from an EMBL/GenBank/DDBJ whole genome shotgun (WGS) entry which is preliminary data.</text>
</comment>
<reference evidence="3 4" key="1">
    <citation type="submission" date="2017-11" db="EMBL/GenBank/DDBJ databases">
        <title>De novo assembly and phasing of dikaryotic genomes from two isolates of Puccinia coronata f. sp. avenae, the causal agent of oat crown rust.</title>
        <authorList>
            <person name="Miller M.E."/>
            <person name="Zhang Y."/>
            <person name="Omidvar V."/>
            <person name="Sperschneider J."/>
            <person name="Schwessinger B."/>
            <person name="Raley C."/>
            <person name="Palmer J.M."/>
            <person name="Garnica D."/>
            <person name="Upadhyaya N."/>
            <person name="Rathjen J."/>
            <person name="Taylor J.M."/>
            <person name="Park R.F."/>
            <person name="Dodds P.N."/>
            <person name="Hirsch C.D."/>
            <person name="Kianian S.F."/>
            <person name="Figueroa M."/>
        </authorList>
    </citation>
    <scope>NUCLEOTIDE SEQUENCE [LARGE SCALE GENOMIC DNA]</scope>
    <source>
        <strain evidence="3">12SD80</strain>
    </source>
</reference>
<evidence type="ECO:0000256" key="1">
    <source>
        <dbReference type="SAM" id="SignalP"/>
    </source>
</evidence>
<organism evidence="3 4">
    <name type="scientific">Puccinia coronata f. sp. avenae</name>
    <dbReference type="NCBI Taxonomy" id="200324"/>
    <lineage>
        <taxon>Eukaryota</taxon>
        <taxon>Fungi</taxon>
        <taxon>Dikarya</taxon>
        <taxon>Basidiomycota</taxon>
        <taxon>Pucciniomycotina</taxon>
        <taxon>Pucciniomycetes</taxon>
        <taxon>Pucciniales</taxon>
        <taxon>Pucciniaceae</taxon>
        <taxon>Puccinia</taxon>
    </lineage>
</organism>
<dbReference type="EMBL" id="PGCI01000715">
    <property type="protein sequence ID" value="PLW19384.1"/>
    <property type="molecule type" value="Genomic_DNA"/>
</dbReference>